<dbReference type="EMBL" id="LZEX01000015">
    <property type="protein sequence ID" value="OBU06833.1"/>
    <property type="molecule type" value="Genomic_DNA"/>
</dbReference>
<dbReference type="AlphaFoldDB" id="A0A1B8HCN1"/>
<evidence type="ECO:0000313" key="3">
    <source>
        <dbReference type="Proteomes" id="UP000092247"/>
    </source>
</evidence>
<comment type="caution">
    <text evidence="2">The sequence shown here is derived from an EMBL/GenBank/DDBJ whole genome shotgun (WGS) entry which is preliminary data.</text>
</comment>
<reference evidence="2 3" key="1">
    <citation type="submission" date="2016-06" db="EMBL/GenBank/DDBJ databases">
        <authorList>
            <person name="Kjaerup R.B."/>
            <person name="Dalgaard T.S."/>
            <person name="Juul-Madsen H.R."/>
        </authorList>
    </citation>
    <scope>NUCLEOTIDE SEQUENCE [LARGE SCALE GENOMIC DNA]</scope>
    <source>
        <strain evidence="2 3">GCSL-Mp3</strain>
    </source>
</reference>
<dbReference type="RefSeq" id="WP_011039647.1">
    <property type="nucleotide sequence ID" value="NZ_LZEX01000015.1"/>
</dbReference>
<dbReference type="Proteomes" id="UP000092247">
    <property type="component" value="Unassembled WGS sequence"/>
</dbReference>
<protein>
    <submittedName>
        <fullName evidence="2">Uncharacterized protein</fullName>
    </submittedName>
</protein>
<keyword evidence="1" id="KW-0732">Signal</keyword>
<feature type="signal peptide" evidence="1">
    <location>
        <begin position="1"/>
        <end position="25"/>
    </location>
</feature>
<evidence type="ECO:0000313" key="2">
    <source>
        <dbReference type="EMBL" id="OBU06833.1"/>
    </source>
</evidence>
<feature type="chain" id="PRO_5008609520" evidence="1">
    <location>
        <begin position="26"/>
        <end position="141"/>
    </location>
</feature>
<gene>
    <name evidence="2" type="ORF">AYY17_19805</name>
</gene>
<evidence type="ECO:0000256" key="1">
    <source>
        <dbReference type="SAM" id="SignalP"/>
    </source>
</evidence>
<accession>A0A1B8HCN1</accession>
<proteinExistence type="predicted"/>
<sequence length="141" mass="15598">MFKRIRNVPLLAGAIAALCVSSAFAEIPTNASGRPVAGKSVEEFQSYKANCPECLQVAQDIIKMRTQYCQQAGDVDQTILQDPIYPYLNGIRVVLANRGGYNSPMYTSARQVFEANVNCENSSDWVERSQKIIENTFTGPK</sequence>
<dbReference type="GeneID" id="79719051"/>
<organism evidence="2 3">
    <name type="scientific">Morganella psychrotolerans</name>
    <dbReference type="NCBI Taxonomy" id="368603"/>
    <lineage>
        <taxon>Bacteria</taxon>
        <taxon>Pseudomonadati</taxon>
        <taxon>Pseudomonadota</taxon>
        <taxon>Gammaproteobacteria</taxon>
        <taxon>Enterobacterales</taxon>
        <taxon>Morganellaceae</taxon>
        <taxon>Morganella</taxon>
    </lineage>
</organism>
<name>A0A1B8HCN1_9GAMM</name>